<protein>
    <recommendedName>
        <fullName evidence="3">DUF1127 domain-containing protein</fullName>
    </recommendedName>
</protein>
<keyword evidence="2" id="KW-1185">Reference proteome</keyword>
<evidence type="ECO:0000313" key="2">
    <source>
        <dbReference type="Proteomes" id="UP000181897"/>
    </source>
</evidence>
<proteinExistence type="predicted"/>
<dbReference type="KEGG" id="suam:BOO69_05950"/>
<reference evidence="1 2" key="1">
    <citation type="submission" date="2016-11" db="EMBL/GenBank/DDBJ databases">
        <title>Complete genome sequence of Sulfitobacter sp. AM1-D1, a toxic bacteria associated with marine dinoflagellate Alexandrium minutum in East China Sea.</title>
        <authorList>
            <person name="Yang Q."/>
            <person name="Zhang X."/>
            <person name="Tian X."/>
        </authorList>
    </citation>
    <scope>NUCLEOTIDE SEQUENCE [LARGE SCALE GENOMIC DNA]</scope>
    <source>
        <strain evidence="1 2">AM1-D1</strain>
    </source>
</reference>
<dbReference type="STRING" id="1917485.BOO69_05950"/>
<dbReference type="RefSeq" id="WP_071971197.1">
    <property type="nucleotide sequence ID" value="NZ_CP018076.1"/>
</dbReference>
<evidence type="ECO:0008006" key="3">
    <source>
        <dbReference type="Google" id="ProtNLM"/>
    </source>
</evidence>
<dbReference type="OrthoDB" id="7867799at2"/>
<evidence type="ECO:0000313" key="1">
    <source>
        <dbReference type="EMBL" id="APE43014.1"/>
    </source>
</evidence>
<organism evidence="1 2">
    <name type="scientific">Sulfitobacter alexandrii</name>
    <dbReference type="NCBI Taxonomy" id="1917485"/>
    <lineage>
        <taxon>Bacteria</taxon>
        <taxon>Pseudomonadati</taxon>
        <taxon>Pseudomonadota</taxon>
        <taxon>Alphaproteobacteria</taxon>
        <taxon>Rhodobacterales</taxon>
        <taxon>Roseobacteraceae</taxon>
        <taxon>Sulfitobacter</taxon>
    </lineage>
</organism>
<name>A0A1J0WFV7_9RHOB</name>
<accession>A0A1J0WFV7</accession>
<dbReference type="EMBL" id="CP018076">
    <property type="protein sequence ID" value="APE43014.1"/>
    <property type="molecule type" value="Genomic_DNA"/>
</dbReference>
<dbReference type="Proteomes" id="UP000181897">
    <property type="component" value="Chromosome"/>
</dbReference>
<gene>
    <name evidence="1" type="ORF">BOO69_05950</name>
</gene>
<dbReference type="AlphaFoldDB" id="A0A1J0WFV7"/>
<sequence length="79" mass="8687">MTYQTTMTTTGFGASAHAVRARVGAFFNTLGKAMVANSAGQRRVNQVLALQAKSDDELAAMKLKRDNIVYHVFKDLYAF</sequence>